<keyword evidence="2" id="KW-0812">Transmembrane</keyword>
<keyword evidence="2" id="KW-0472">Membrane</keyword>
<keyword evidence="4" id="KW-1185">Reference proteome</keyword>
<reference evidence="3" key="1">
    <citation type="submission" date="2023-07" db="EMBL/GenBank/DDBJ databases">
        <title>draft genome sequence of fig (Ficus carica).</title>
        <authorList>
            <person name="Takahashi T."/>
            <person name="Nishimura K."/>
        </authorList>
    </citation>
    <scope>NUCLEOTIDE SEQUENCE</scope>
</reference>
<name>A0AA87ZTE0_FICCA</name>
<evidence type="ECO:0000256" key="2">
    <source>
        <dbReference type="SAM" id="Phobius"/>
    </source>
</evidence>
<dbReference type="EMBL" id="BTGU01004570">
    <property type="protein sequence ID" value="GMN29166.1"/>
    <property type="molecule type" value="Genomic_DNA"/>
</dbReference>
<feature type="transmembrane region" description="Helical" evidence="2">
    <location>
        <begin position="23"/>
        <end position="40"/>
    </location>
</feature>
<proteinExistence type="predicted"/>
<comment type="caution">
    <text evidence="3">The sequence shown here is derived from an EMBL/GenBank/DDBJ whole genome shotgun (WGS) entry which is preliminary data.</text>
</comment>
<sequence>MYASRANEGIRPHTFAEDRPRRFFILGIPVGVLVAISELLPNLRFMPIIPPNDLVPLGTSTNPPPPQADDDAADDDDEATNLGD</sequence>
<feature type="compositionally biased region" description="Acidic residues" evidence="1">
    <location>
        <begin position="68"/>
        <end position="84"/>
    </location>
</feature>
<protein>
    <submittedName>
        <fullName evidence="3">Uncharacterized protein</fullName>
    </submittedName>
</protein>
<evidence type="ECO:0000256" key="1">
    <source>
        <dbReference type="SAM" id="MobiDB-lite"/>
    </source>
</evidence>
<evidence type="ECO:0000313" key="4">
    <source>
        <dbReference type="Proteomes" id="UP001187192"/>
    </source>
</evidence>
<dbReference type="Proteomes" id="UP001187192">
    <property type="component" value="Unassembled WGS sequence"/>
</dbReference>
<gene>
    <name evidence="3" type="ORF">TIFTF001_046309</name>
</gene>
<accession>A0AA87ZTE0</accession>
<organism evidence="3 4">
    <name type="scientific">Ficus carica</name>
    <name type="common">Common fig</name>
    <dbReference type="NCBI Taxonomy" id="3494"/>
    <lineage>
        <taxon>Eukaryota</taxon>
        <taxon>Viridiplantae</taxon>
        <taxon>Streptophyta</taxon>
        <taxon>Embryophyta</taxon>
        <taxon>Tracheophyta</taxon>
        <taxon>Spermatophyta</taxon>
        <taxon>Magnoliopsida</taxon>
        <taxon>eudicotyledons</taxon>
        <taxon>Gunneridae</taxon>
        <taxon>Pentapetalae</taxon>
        <taxon>rosids</taxon>
        <taxon>fabids</taxon>
        <taxon>Rosales</taxon>
        <taxon>Moraceae</taxon>
        <taxon>Ficeae</taxon>
        <taxon>Ficus</taxon>
    </lineage>
</organism>
<feature type="region of interest" description="Disordered" evidence="1">
    <location>
        <begin position="53"/>
        <end position="84"/>
    </location>
</feature>
<keyword evidence="2" id="KW-1133">Transmembrane helix</keyword>
<dbReference type="AlphaFoldDB" id="A0AA87ZTE0"/>
<evidence type="ECO:0000313" key="3">
    <source>
        <dbReference type="EMBL" id="GMN29166.1"/>
    </source>
</evidence>